<dbReference type="Proteomes" id="UP001530315">
    <property type="component" value="Unassembled WGS sequence"/>
</dbReference>
<proteinExistence type="predicted"/>
<dbReference type="InterPro" id="IPR001958">
    <property type="entry name" value="Tet-R_TetA/multi-R_MdtG-like"/>
</dbReference>
<evidence type="ECO:0000256" key="3">
    <source>
        <dbReference type="ARBA" id="ARBA00022692"/>
    </source>
</evidence>
<comment type="subcellular location">
    <subcellularLocation>
        <location evidence="1">Membrane</location>
        <topology evidence="1">Multi-pass membrane protein</topology>
    </subcellularLocation>
</comment>
<dbReference type="Gene3D" id="1.20.1250.20">
    <property type="entry name" value="MFS general substrate transporter like domains"/>
    <property type="match status" value="1"/>
</dbReference>
<dbReference type="AlphaFoldDB" id="A0ABD3QVZ8"/>
<evidence type="ECO:0000313" key="8">
    <source>
        <dbReference type="Proteomes" id="UP001530315"/>
    </source>
</evidence>
<evidence type="ECO:0000313" key="7">
    <source>
        <dbReference type="EMBL" id="KAL3804452.1"/>
    </source>
</evidence>
<dbReference type="PANTHER" id="PTHR23504">
    <property type="entry name" value="MAJOR FACILITATOR SUPERFAMILY DOMAIN-CONTAINING PROTEIN 10"/>
    <property type="match status" value="1"/>
</dbReference>
<feature type="transmembrane region" description="Helical" evidence="6">
    <location>
        <begin position="478"/>
        <end position="498"/>
    </location>
</feature>
<feature type="transmembrane region" description="Helical" evidence="6">
    <location>
        <begin position="249"/>
        <end position="270"/>
    </location>
</feature>
<name>A0ABD3QVZ8_9STRA</name>
<keyword evidence="4 6" id="KW-1133">Transmembrane helix</keyword>
<feature type="transmembrane region" description="Helical" evidence="6">
    <location>
        <begin position="97"/>
        <end position="119"/>
    </location>
</feature>
<feature type="transmembrane region" description="Helical" evidence="6">
    <location>
        <begin position="342"/>
        <end position="361"/>
    </location>
</feature>
<dbReference type="PANTHER" id="PTHR23504:SF1">
    <property type="entry name" value="GH21943P-RELATED"/>
    <property type="match status" value="1"/>
</dbReference>
<keyword evidence="5 6" id="KW-0472">Membrane</keyword>
<evidence type="ECO:0000256" key="4">
    <source>
        <dbReference type="ARBA" id="ARBA00022989"/>
    </source>
</evidence>
<protein>
    <recommendedName>
        <fullName evidence="9">Major facilitator superfamily (MFS) profile domain-containing protein</fullName>
    </recommendedName>
</protein>
<keyword evidence="2" id="KW-0813">Transport</keyword>
<dbReference type="SUPFAM" id="SSF103473">
    <property type="entry name" value="MFS general substrate transporter"/>
    <property type="match status" value="1"/>
</dbReference>
<feature type="transmembrane region" description="Helical" evidence="6">
    <location>
        <begin position="276"/>
        <end position="295"/>
    </location>
</feature>
<organism evidence="7 8">
    <name type="scientific">Stephanodiscus triporus</name>
    <dbReference type="NCBI Taxonomy" id="2934178"/>
    <lineage>
        <taxon>Eukaryota</taxon>
        <taxon>Sar</taxon>
        <taxon>Stramenopiles</taxon>
        <taxon>Ochrophyta</taxon>
        <taxon>Bacillariophyta</taxon>
        <taxon>Coscinodiscophyceae</taxon>
        <taxon>Thalassiosirophycidae</taxon>
        <taxon>Stephanodiscales</taxon>
        <taxon>Stephanodiscaceae</taxon>
        <taxon>Stephanodiscus</taxon>
    </lineage>
</organism>
<evidence type="ECO:0000256" key="2">
    <source>
        <dbReference type="ARBA" id="ARBA00022448"/>
    </source>
</evidence>
<sequence>MAMALWLGSQTVTAYHKAQSTRIHVMTPMASQNHPDEIDKPERGRCKFVTHLSMDDGSVRDRDRLLGIFDGDIDGDHNLSHSAFLSHFFGSPGPPQITALCLSIALALGSTVGIVPAIVEDRYARLRHGYSGEPCLDLAKDYRPYECSLGNDDAQNSAALASFVSNSLTFVTSSLMGSISDERGRRGIMLIGIGLCLLAPLNLVLMQLFETMDPFLYYASHAISGLVSWFAIALSALSDVMPPMWRAPSFGLVAAGFSLGFALSPILAVYLSHLGVSLFALGILFSGFIFACGSLPETLSPEASENAKLKKLAELPAMDTQMDVWKYNLLRPENFGFNDKDIAILFLIMGTMGILVQAVVLKPLSSWMGERRVIMVAFMFGALHNLLYGIAKAKRTLFISATIASLTGMSFPTISAIKANNVEYSEFIGCGAMNKTEMEQGRVQGALYSLSSLASAIGPIMLRYVYYQTKDGGGFGKGTMFIFGSFLYLVATVCAWLLPEEQTNSNLRRNVKTLSSDCYSDYGAADEEK</sequence>
<evidence type="ECO:0008006" key="9">
    <source>
        <dbReference type="Google" id="ProtNLM"/>
    </source>
</evidence>
<feature type="transmembrane region" description="Helical" evidence="6">
    <location>
        <begin position="215"/>
        <end position="237"/>
    </location>
</feature>
<accession>A0ABD3QVZ8</accession>
<reference evidence="7 8" key="1">
    <citation type="submission" date="2024-10" db="EMBL/GenBank/DDBJ databases">
        <title>Updated reference genomes for cyclostephanoid diatoms.</title>
        <authorList>
            <person name="Roberts W.R."/>
            <person name="Alverson A.J."/>
        </authorList>
    </citation>
    <scope>NUCLEOTIDE SEQUENCE [LARGE SCALE GENOMIC DNA]</scope>
    <source>
        <strain evidence="7 8">AJA276-08</strain>
    </source>
</reference>
<feature type="transmembrane region" description="Helical" evidence="6">
    <location>
        <begin position="446"/>
        <end position="466"/>
    </location>
</feature>
<evidence type="ECO:0000256" key="1">
    <source>
        <dbReference type="ARBA" id="ARBA00004141"/>
    </source>
</evidence>
<keyword evidence="8" id="KW-1185">Reference proteome</keyword>
<evidence type="ECO:0000256" key="6">
    <source>
        <dbReference type="SAM" id="Phobius"/>
    </source>
</evidence>
<comment type="caution">
    <text evidence="7">The sequence shown here is derived from an EMBL/GenBank/DDBJ whole genome shotgun (WGS) entry which is preliminary data.</text>
</comment>
<dbReference type="Pfam" id="PF07690">
    <property type="entry name" value="MFS_1"/>
    <property type="match status" value="1"/>
</dbReference>
<dbReference type="GO" id="GO:0016020">
    <property type="term" value="C:membrane"/>
    <property type="evidence" value="ECO:0007669"/>
    <property type="project" value="UniProtKB-SubCell"/>
</dbReference>
<feature type="transmembrane region" description="Helical" evidence="6">
    <location>
        <begin position="373"/>
        <end position="390"/>
    </location>
</feature>
<keyword evidence="3 6" id="KW-0812">Transmembrane</keyword>
<gene>
    <name evidence="7" type="ORF">ACHAW5_000405</name>
</gene>
<dbReference type="EMBL" id="JALLAZ020000084">
    <property type="protein sequence ID" value="KAL3804452.1"/>
    <property type="molecule type" value="Genomic_DNA"/>
</dbReference>
<feature type="transmembrane region" description="Helical" evidence="6">
    <location>
        <begin position="188"/>
        <end position="209"/>
    </location>
</feature>
<evidence type="ECO:0000256" key="5">
    <source>
        <dbReference type="ARBA" id="ARBA00023136"/>
    </source>
</evidence>
<dbReference type="PRINTS" id="PR01035">
    <property type="entry name" value="TCRTETA"/>
</dbReference>
<dbReference type="InterPro" id="IPR036259">
    <property type="entry name" value="MFS_trans_sf"/>
</dbReference>
<dbReference type="InterPro" id="IPR011701">
    <property type="entry name" value="MFS"/>
</dbReference>